<evidence type="ECO:0000256" key="5">
    <source>
        <dbReference type="ARBA" id="ARBA00023242"/>
    </source>
</evidence>
<feature type="region of interest" description="Disordered" evidence="7">
    <location>
        <begin position="71"/>
        <end position="169"/>
    </location>
</feature>
<dbReference type="GO" id="GO:0005634">
    <property type="term" value="C:nucleus"/>
    <property type="evidence" value="ECO:0007669"/>
    <property type="project" value="UniProtKB-SubCell"/>
</dbReference>
<evidence type="ECO:0000256" key="7">
    <source>
        <dbReference type="SAM" id="MobiDB-lite"/>
    </source>
</evidence>
<feature type="compositionally biased region" description="Acidic residues" evidence="7">
    <location>
        <begin position="301"/>
        <end position="313"/>
    </location>
</feature>
<evidence type="ECO:0000313" key="9">
    <source>
        <dbReference type="EMBL" id="KAF2279488.1"/>
    </source>
</evidence>
<dbReference type="EMBL" id="ML986486">
    <property type="protein sequence ID" value="KAF2279488.1"/>
    <property type="molecule type" value="Genomic_DNA"/>
</dbReference>
<dbReference type="GeneID" id="54546654"/>
<evidence type="ECO:0000313" key="10">
    <source>
        <dbReference type="Proteomes" id="UP000800097"/>
    </source>
</evidence>
<keyword evidence="3 6" id="KW-0238">DNA-binding</keyword>
<feature type="region of interest" description="Disordered" evidence="7">
    <location>
        <begin position="279"/>
        <end position="335"/>
    </location>
</feature>
<evidence type="ECO:0000256" key="1">
    <source>
        <dbReference type="ARBA" id="ARBA00004123"/>
    </source>
</evidence>
<feature type="compositionally biased region" description="Polar residues" evidence="7">
    <location>
        <begin position="92"/>
        <end position="118"/>
    </location>
</feature>
<dbReference type="Gene3D" id="1.10.30.10">
    <property type="entry name" value="High mobility group box domain"/>
    <property type="match status" value="1"/>
</dbReference>
<keyword evidence="2" id="KW-0805">Transcription regulation</keyword>
<reference evidence="9" key="1">
    <citation type="journal article" date="2020" name="Stud. Mycol.">
        <title>101 Dothideomycetes genomes: a test case for predicting lifestyles and emergence of pathogens.</title>
        <authorList>
            <person name="Haridas S."/>
            <person name="Albert R."/>
            <person name="Binder M."/>
            <person name="Bloem J."/>
            <person name="Labutti K."/>
            <person name="Salamov A."/>
            <person name="Andreopoulos B."/>
            <person name="Baker S."/>
            <person name="Barry K."/>
            <person name="Bills G."/>
            <person name="Bluhm B."/>
            <person name="Cannon C."/>
            <person name="Castanera R."/>
            <person name="Culley D."/>
            <person name="Daum C."/>
            <person name="Ezra D."/>
            <person name="Gonzalez J."/>
            <person name="Henrissat B."/>
            <person name="Kuo A."/>
            <person name="Liang C."/>
            <person name="Lipzen A."/>
            <person name="Lutzoni F."/>
            <person name="Magnuson J."/>
            <person name="Mondo S."/>
            <person name="Nolan M."/>
            <person name="Ohm R."/>
            <person name="Pangilinan J."/>
            <person name="Park H.-J."/>
            <person name="Ramirez L."/>
            <person name="Alfaro M."/>
            <person name="Sun H."/>
            <person name="Tritt A."/>
            <person name="Yoshinaga Y."/>
            <person name="Zwiers L.-H."/>
            <person name="Turgeon B."/>
            <person name="Goodwin S."/>
            <person name="Spatafora J."/>
            <person name="Crous P."/>
            <person name="Grigoriev I."/>
        </authorList>
    </citation>
    <scope>NUCLEOTIDE SEQUENCE</scope>
    <source>
        <strain evidence="9">CBS 379.55</strain>
    </source>
</reference>
<dbReference type="Pfam" id="PF00505">
    <property type="entry name" value="HMG_box"/>
    <property type="match status" value="1"/>
</dbReference>
<dbReference type="RefSeq" id="XP_033657027.1">
    <property type="nucleotide sequence ID" value="XM_033793479.1"/>
</dbReference>
<protein>
    <recommendedName>
        <fullName evidence="8">HMG box domain-containing protein</fullName>
    </recommendedName>
</protein>
<sequence>MMAESLGRHHPPPTPPSDHADLHLNLHQIAQYNAEQHHPANIGSNGLDRTGPSAHVVVPYADHISSIKLDDNHFSKNPDSKAKVHGDGLSHYESNSFDGLNAPQANAESSPPTPTSAAGNDEFERRTRSGRALAPPTSHAVERQVKTRVKATPKSRKPKAGKGEKPKAPKLTLPLSILTKDMTSVPMKNIEELVNRPAEERRKEAEGRNGYITRPMNSFMLYRSAYAERTKEWSKQKCLQNNHQVVSSLCGESWNLEPPEVRELFNEYAKIERINHQNAHPDYKFSPSKASVPVRRRRDELSDEEPSDLDDAEYVPGQGRSRSRPSKRQERDLGYAVNASETMNAVYFDRGYRWELPNAGRPLPMPVQGDYYHHYYPSSGHPNMGMAAGVMEEMHMRRISSTGLPMHYSPEPAMLGLPGGNAADMMQHLHSAVGTPLSQDGQVDPMLLAYDGGHPDMESSMMSSSFQSGHLDEFDRDMHPHTDQSFLASSEDDFHTEHWHPDPTMITMEQGSEFEKWMEDHHAA</sequence>
<evidence type="ECO:0000259" key="8">
    <source>
        <dbReference type="PROSITE" id="PS50118"/>
    </source>
</evidence>
<organism evidence="9 10">
    <name type="scientific">Westerdykella ornata</name>
    <dbReference type="NCBI Taxonomy" id="318751"/>
    <lineage>
        <taxon>Eukaryota</taxon>
        <taxon>Fungi</taxon>
        <taxon>Dikarya</taxon>
        <taxon>Ascomycota</taxon>
        <taxon>Pezizomycotina</taxon>
        <taxon>Dothideomycetes</taxon>
        <taxon>Pleosporomycetidae</taxon>
        <taxon>Pleosporales</taxon>
        <taxon>Sporormiaceae</taxon>
        <taxon>Westerdykella</taxon>
    </lineage>
</organism>
<feature type="DNA-binding region" description="HMG box" evidence="6">
    <location>
        <begin position="212"/>
        <end position="284"/>
    </location>
</feature>
<dbReference type="InterPro" id="IPR009071">
    <property type="entry name" value="HMG_box_dom"/>
</dbReference>
<feature type="region of interest" description="Disordered" evidence="7">
    <location>
        <begin position="1"/>
        <end position="21"/>
    </location>
</feature>
<feature type="compositionally biased region" description="Basic and acidic residues" evidence="7">
    <location>
        <begin position="71"/>
        <end position="90"/>
    </location>
</feature>
<name>A0A6A6JUJ7_WESOR</name>
<dbReference type="PANTHER" id="PTHR45803">
    <property type="entry name" value="SOX100B"/>
    <property type="match status" value="1"/>
</dbReference>
<dbReference type="PROSITE" id="PS50118">
    <property type="entry name" value="HMG_BOX_2"/>
    <property type="match status" value="1"/>
</dbReference>
<gene>
    <name evidence="9" type="ORF">EI97DRAFT_177958</name>
</gene>
<feature type="compositionally biased region" description="Basic residues" evidence="7">
    <location>
        <begin position="146"/>
        <end position="160"/>
    </location>
</feature>
<dbReference type="PANTHER" id="PTHR45803:SF5">
    <property type="entry name" value="SOX100B"/>
    <property type="match status" value="1"/>
</dbReference>
<dbReference type="OrthoDB" id="2307332at2759"/>
<evidence type="ECO:0000256" key="4">
    <source>
        <dbReference type="ARBA" id="ARBA00023163"/>
    </source>
</evidence>
<comment type="subcellular location">
    <subcellularLocation>
        <location evidence="1">Nucleus</location>
    </subcellularLocation>
</comment>
<evidence type="ECO:0000256" key="2">
    <source>
        <dbReference type="ARBA" id="ARBA00023015"/>
    </source>
</evidence>
<feature type="domain" description="HMG box" evidence="8">
    <location>
        <begin position="212"/>
        <end position="284"/>
    </location>
</feature>
<dbReference type="SMART" id="SM00398">
    <property type="entry name" value="HMG"/>
    <property type="match status" value="1"/>
</dbReference>
<dbReference type="AlphaFoldDB" id="A0A6A6JUJ7"/>
<keyword evidence="4" id="KW-0804">Transcription</keyword>
<dbReference type="InterPro" id="IPR050917">
    <property type="entry name" value="SOX_TF"/>
</dbReference>
<dbReference type="Proteomes" id="UP000800097">
    <property type="component" value="Unassembled WGS sequence"/>
</dbReference>
<evidence type="ECO:0000256" key="3">
    <source>
        <dbReference type="ARBA" id="ARBA00023125"/>
    </source>
</evidence>
<evidence type="ECO:0000256" key="6">
    <source>
        <dbReference type="PROSITE-ProRule" id="PRU00267"/>
    </source>
</evidence>
<dbReference type="InterPro" id="IPR036910">
    <property type="entry name" value="HMG_box_dom_sf"/>
</dbReference>
<dbReference type="CDD" id="cd01389">
    <property type="entry name" value="HMG-box_ROX1-like"/>
    <property type="match status" value="1"/>
</dbReference>
<proteinExistence type="predicted"/>
<accession>A0A6A6JUJ7</accession>
<dbReference type="GO" id="GO:0000981">
    <property type="term" value="F:DNA-binding transcription factor activity, RNA polymerase II-specific"/>
    <property type="evidence" value="ECO:0007669"/>
    <property type="project" value="TreeGrafter"/>
</dbReference>
<keyword evidence="10" id="KW-1185">Reference proteome</keyword>
<dbReference type="SUPFAM" id="SSF47095">
    <property type="entry name" value="HMG-box"/>
    <property type="match status" value="1"/>
</dbReference>
<dbReference type="GO" id="GO:0000978">
    <property type="term" value="F:RNA polymerase II cis-regulatory region sequence-specific DNA binding"/>
    <property type="evidence" value="ECO:0007669"/>
    <property type="project" value="TreeGrafter"/>
</dbReference>
<keyword evidence="5 6" id="KW-0539">Nucleus</keyword>